<dbReference type="Pfam" id="PF13439">
    <property type="entry name" value="Glyco_transf_4"/>
    <property type="match status" value="1"/>
</dbReference>
<evidence type="ECO:0000313" key="3">
    <source>
        <dbReference type="EMBL" id="MDF1585260.1"/>
    </source>
</evidence>
<keyword evidence="4" id="KW-1185">Reference proteome</keyword>
<feature type="domain" description="Glycosyl transferase family 1" evidence="1">
    <location>
        <begin position="244"/>
        <end position="402"/>
    </location>
</feature>
<dbReference type="Gene3D" id="3.40.50.2000">
    <property type="entry name" value="Glycogen Phosphorylase B"/>
    <property type="match status" value="2"/>
</dbReference>
<dbReference type="GO" id="GO:0016757">
    <property type="term" value="F:glycosyltransferase activity"/>
    <property type="evidence" value="ECO:0007669"/>
    <property type="project" value="InterPro"/>
</dbReference>
<reference evidence="3 4" key="1">
    <citation type="submission" date="2023-03" db="EMBL/GenBank/DDBJ databases">
        <title>YIM 152171 draft genome.</title>
        <authorList>
            <person name="Yang Z."/>
        </authorList>
    </citation>
    <scope>NUCLEOTIDE SEQUENCE [LARGE SCALE GENOMIC DNA]</scope>
    <source>
        <strain evidence="3 4">YIM 152171</strain>
    </source>
</reference>
<dbReference type="SUPFAM" id="SSF53756">
    <property type="entry name" value="UDP-Glycosyltransferase/glycogen phosphorylase"/>
    <property type="match status" value="1"/>
</dbReference>
<evidence type="ECO:0000259" key="2">
    <source>
        <dbReference type="Pfam" id="PF13439"/>
    </source>
</evidence>
<name>A0AAP3UZZ6_9PROT</name>
<feature type="domain" description="Glycosyltransferase subfamily 4-like N-terminal" evidence="2">
    <location>
        <begin position="37"/>
        <end position="224"/>
    </location>
</feature>
<dbReference type="EMBL" id="JARGEQ010000016">
    <property type="protein sequence ID" value="MDF1585260.1"/>
    <property type="molecule type" value="Genomic_DNA"/>
</dbReference>
<organism evidence="3 4">
    <name type="scientific">Marinimicrococcus flavescens</name>
    <dbReference type="NCBI Taxonomy" id="3031815"/>
    <lineage>
        <taxon>Bacteria</taxon>
        <taxon>Pseudomonadati</taxon>
        <taxon>Pseudomonadota</taxon>
        <taxon>Alphaproteobacteria</taxon>
        <taxon>Geminicoccales</taxon>
        <taxon>Geminicoccaceae</taxon>
        <taxon>Marinimicrococcus</taxon>
    </lineage>
</organism>
<dbReference type="AlphaFoldDB" id="A0AAP3UZZ6"/>
<evidence type="ECO:0000259" key="1">
    <source>
        <dbReference type="Pfam" id="PF00534"/>
    </source>
</evidence>
<evidence type="ECO:0000313" key="4">
    <source>
        <dbReference type="Proteomes" id="UP001301140"/>
    </source>
</evidence>
<dbReference type="Pfam" id="PF00534">
    <property type="entry name" value="Glycos_transf_1"/>
    <property type="match status" value="1"/>
</dbReference>
<accession>A0AAP3UZZ6</accession>
<sequence>MDVAQAPGGTATEAVAPRRAGAPEGRLAFLVGNLRGGGVQRITVILANAMAARGYRVDLVSGEAEGELCEQVDSRVRIVPLARSSYFPARLAALRADWGGAFRMLRPLFSGQNDSTTIHFFPALAAYLREERPASLFAATPFMNIEAVLARKLAGVPTRVVVSERTHFTASKSKKARRSQVLAPVMRRAYLAADAITAVSHGVAEDLASSLDIPREAVTVLHNPTLTPDFRERVAQPLDHPWFRPGEPPVLLGVGRVAFQKDFPTLVRAFAAVRKRGTACRLVIVGRYKKTDGIMNLAEELGVREHVDLVGFQPNPLPWMREARLLVLSSRFEGFPNVLLEALACGTPIVSTDCPSGPREILEEGEYGALVPVGDDAAMAEAIAAALDRPRDPERLRAHAAKFDHRSAIDRYLEVLLGTTDILR</sequence>
<gene>
    <name evidence="3" type="ORF">PZ740_02545</name>
</gene>
<dbReference type="RefSeq" id="WP_327787674.1">
    <property type="nucleotide sequence ID" value="NZ_JARGEQ010000016.1"/>
</dbReference>
<protein>
    <submittedName>
        <fullName evidence="3">Glycosyltransferase</fullName>
    </submittedName>
</protein>
<comment type="caution">
    <text evidence="3">The sequence shown here is derived from an EMBL/GenBank/DDBJ whole genome shotgun (WGS) entry which is preliminary data.</text>
</comment>
<dbReference type="InterPro" id="IPR001296">
    <property type="entry name" value="Glyco_trans_1"/>
</dbReference>
<dbReference type="PANTHER" id="PTHR12526:SF630">
    <property type="entry name" value="GLYCOSYLTRANSFERASE"/>
    <property type="match status" value="1"/>
</dbReference>
<proteinExistence type="predicted"/>
<dbReference type="InterPro" id="IPR028098">
    <property type="entry name" value="Glyco_trans_4-like_N"/>
</dbReference>
<dbReference type="Proteomes" id="UP001301140">
    <property type="component" value="Unassembled WGS sequence"/>
</dbReference>
<dbReference type="CDD" id="cd03811">
    <property type="entry name" value="GT4_GT28_WabH-like"/>
    <property type="match status" value="1"/>
</dbReference>
<dbReference type="PANTHER" id="PTHR12526">
    <property type="entry name" value="GLYCOSYLTRANSFERASE"/>
    <property type="match status" value="1"/>
</dbReference>